<dbReference type="Pfam" id="PF18565">
    <property type="entry name" value="Glyco_hydro2_C5"/>
    <property type="match status" value="1"/>
</dbReference>
<dbReference type="PANTHER" id="PTHR42732:SF1">
    <property type="entry name" value="BETA-MANNOSIDASE"/>
    <property type="match status" value="1"/>
</dbReference>
<dbReference type="InterPro" id="IPR051913">
    <property type="entry name" value="GH2_Domain-Containing"/>
</dbReference>
<dbReference type="Gene3D" id="2.60.120.260">
    <property type="entry name" value="Galactose-binding domain-like"/>
    <property type="match status" value="1"/>
</dbReference>
<feature type="domain" description="Glycoside hydrolase family 2 immunoglobulin-like beta-sandwich" evidence="4">
    <location>
        <begin position="158"/>
        <end position="257"/>
    </location>
</feature>
<keyword evidence="2" id="KW-0378">Hydrolase</keyword>
<evidence type="ECO:0000313" key="9">
    <source>
        <dbReference type="Proteomes" id="UP001519325"/>
    </source>
</evidence>
<proteinExistence type="inferred from homology"/>
<dbReference type="InterPro" id="IPR008979">
    <property type="entry name" value="Galactose-bd-like_sf"/>
</dbReference>
<dbReference type="InterPro" id="IPR013783">
    <property type="entry name" value="Ig-like_fold"/>
</dbReference>
<evidence type="ECO:0000256" key="3">
    <source>
        <dbReference type="ARBA" id="ARBA00023295"/>
    </source>
</evidence>
<dbReference type="InterPro" id="IPR032311">
    <property type="entry name" value="DUF4982"/>
</dbReference>
<comment type="caution">
    <text evidence="8">The sequence shown here is derived from an EMBL/GenBank/DDBJ whole genome shotgun (WGS) entry which is preliminary data.</text>
</comment>
<gene>
    <name evidence="8" type="ORF">BJ987_006909</name>
</gene>
<protein>
    <recommendedName>
        <fullName evidence="10">Glycoside hydrolase family 2</fullName>
    </recommendedName>
</protein>
<dbReference type="EMBL" id="JAGGMR010000001">
    <property type="protein sequence ID" value="MBP2194008.1"/>
    <property type="molecule type" value="Genomic_DNA"/>
</dbReference>
<dbReference type="InterPro" id="IPR006103">
    <property type="entry name" value="Glyco_hydro_2_cat"/>
</dbReference>
<sequence>MIRYPFNDDWYLTGGHQGGPVILPHDAMFYERRDPHCRNSWNTGYYPGGVYRYTKTFVAAEDWRSGHVVMEFEGVYQNAEVRINGRAAGGYPNGYTVFRVDADSFLDYGSNNTVEVVARNDGPPNSRWYSGSGIYRPVNLLVGGPVHIAPDGLRIHITELDSARARIAVEATITNVGCTERTVTLAHTVTDPHGREVGHHQEKVCLAARTSRTLRQTLAVPAARPWHPDHPDLYHCLTRLLDDDQTIDRCRERFGIRTLQLDARNGLRLNGLPIKLRGGCIHHDHGVIGAHGLPAAEDRRIRILKAAGYNAIRSAHNPASHALLEACDRHGMLVLDELTDVWFRPKLSGDYSQYFERWWQRDLEAMIAKDYNHPSVIMYSIGNEIAETATPRGIELSQRIATTARGLDSTRYVTNCVNGLLNLIAAEDDPARDERKRQDADAEPHKNLIAVMNFLMSLLMDKLGHLVKLPRIDRRTREVFATVDIAGYNYMHGRYRKDARKYPTRVIVGSETPPPHTARIWREIEQLPNVIGDFTWTAWDYLGEAGIATRVYGASTALYRPYPALLAGTPVIDITGHRQTQSYLNEIIWHRRRGPHIAVQPVDQAGRKLSRSGFRSTTSLASWSWEGCEGRTAVVEVYADAARIDLLLNGKHIGSRAAGIERGYLAEFRLPYQPGVLTAVAYQHDGTEIGRCSLRSADARLQLTVRSDRTRLISDGSDLAHLDITLTDHNGIVKPLADREITVTVEGAATLLGLGSAAPTTDEDFTDNVHTTYYGRALAVIRAGKQPGPITLTVSAADCTPQQLRLAAEPPADTEFDPARQ</sequence>
<dbReference type="InterPro" id="IPR036156">
    <property type="entry name" value="Beta-gal/glucu_dom_sf"/>
</dbReference>
<dbReference type="Gene3D" id="3.20.20.80">
    <property type="entry name" value="Glycosidases"/>
    <property type="match status" value="1"/>
</dbReference>
<feature type="domain" description="Glycoside hydrolase family 2 catalytic" evidence="5">
    <location>
        <begin position="267"/>
        <end position="415"/>
    </location>
</feature>
<evidence type="ECO:0008006" key="10">
    <source>
        <dbReference type="Google" id="ProtNLM"/>
    </source>
</evidence>
<reference evidence="8 9" key="1">
    <citation type="submission" date="2021-03" db="EMBL/GenBank/DDBJ databases">
        <title>Sequencing the genomes of 1000 actinobacteria strains.</title>
        <authorList>
            <person name="Klenk H.-P."/>
        </authorList>
    </citation>
    <scope>NUCLEOTIDE SEQUENCE [LARGE SCALE GENOMIC DNA]</scope>
    <source>
        <strain evidence="8 9">DSM 45516</strain>
    </source>
</reference>
<dbReference type="SUPFAM" id="SSF49785">
    <property type="entry name" value="Galactose-binding domain-like"/>
    <property type="match status" value="1"/>
</dbReference>
<dbReference type="RefSeq" id="WP_209897192.1">
    <property type="nucleotide sequence ID" value="NZ_JAGGMR010000001.1"/>
</dbReference>
<dbReference type="SUPFAM" id="SSF49303">
    <property type="entry name" value="beta-Galactosidase/glucuronidase domain"/>
    <property type="match status" value="1"/>
</dbReference>
<dbReference type="PRINTS" id="PR00132">
    <property type="entry name" value="GLHYDRLASE2"/>
</dbReference>
<comment type="similarity">
    <text evidence="1">Belongs to the glycosyl hydrolase 2 family.</text>
</comment>
<dbReference type="Proteomes" id="UP001519325">
    <property type="component" value="Unassembled WGS sequence"/>
</dbReference>
<evidence type="ECO:0000259" key="7">
    <source>
        <dbReference type="Pfam" id="PF18565"/>
    </source>
</evidence>
<dbReference type="InterPro" id="IPR017853">
    <property type="entry name" value="GH"/>
</dbReference>
<feature type="domain" description="DUF4982" evidence="6">
    <location>
        <begin position="630"/>
        <end position="689"/>
    </location>
</feature>
<dbReference type="Gene3D" id="2.60.40.10">
    <property type="entry name" value="Immunoglobulins"/>
    <property type="match status" value="3"/>
</dbReference>
<evidence type="ECO:0000313" key="8">
    <source>
        <dbReference type="EMBL" id="MBP2194008.1"/>
    </source>
</evidence>
<dbReference type="InterPro" id="IPR006101">
    <property type="entry name" value="Glyco_hydro_2"/>
</dbReference>
<evidence type="ECO:0000259" key="6">
    <source>
        <dbReference type="Pfam" id="PF16355"/>
    </source>
</evidence>
<evidence type="ECO:0000259" key="4">
    <source>
        <dbReference type="Pfam" id="PF00703"/>
    </source>
</evidence>
<evidence type="ECO:0000259" key="5">
    <source>
        <dbReference type="Pfam" id="PF02836"/>
    </source>
</evidence>
<feature type="domain" description="Glycoside hydrolase family 2" evidence="7">
    <location>
        <begin position="703"/>
        <end position="804"/>
    </location>
</feature>
<dbReference type="SUPFAM" id="SSF51445">
    <property type="entry name" value="(Trans)glycosidases"/>
    <property type="match status" value="1"/>
</dbReference>
<organism evidence="8 9">
    <name type="scientific">Nocardia goodfellowii</name>
    <dbReference type="NCBI Taxonomy" id="882446"/>
    <lineage>
        <taxon>Bacteria</taxon>
        <taxon>Bacillati</taxon>
        <taxon>Actinomycetota</taxon>
        <taxon>Actinomycetes</taxon>
        <taxon>Mycobacteriales</taxon>
        <taxon>Nocardiaceae</taxon>
        <taxon>Nocardia</taxon>
    </lineage>
</organism>
<name>A0ABS4QR22_9NOCA</name>
<accession>A0ABS4QR22</accession>
<evidence type="ECO:0000256" key="1">
    <source>
        <dbReference type="ARBA" id="ARBA00007401"/>
    </source>
</evidence>
<dbReference type="InterPro" id="IPR006102">
    <property type="entry name" value="Ig-like_GH2"/>
</dbReference>
<keyword evidence="3" id="KW-0326">Glycosidase</keyword>
<dbReference type="Pfam" id="PF02836">
    <property type="entry name" value="Glyco_hydro_2_C"/>
    <property type="match status" value="1"/>
</dbReference>
<dbReference type="Pfam" id="PF00703">
    <property type="entry name" value="Glyco_hydro_2"/>
    <property type="match status" value="1"/>
</dbReference>
<keyword evidence="9" id="KW-1185">Reference proteome</keyword>
<dbReference type="Pfam" id="PF16355">
    <property type="entry name" value="DUF4982"/>
    <property type="match status" value="1"/>
</dbReference>
<dbReference type="PANTHER" id="PTHR42732">
    <property type="entry name" value="BETA-GALACTOSIDASE"/>
    <property type="match status" value="1"/>
</dbReference>
<evidence type="ECO:0000256" key="2">
    <source>
        <dbReference type="ARBA" id="ARBA00022801"/>
    </source>
</evidence>
<dbReference type="InterPro" id="IPR040605">
    <property type="entry name" value="Glyco_hydro2_dom5"/>
</dbReference>